<dbReference type="EMBL" id="RYZH01000031">
    <property type="protein sequence ID" value="RUL86441.1"/>
    <property type="molecule type" value="Genomic_DNA"/>
</dbReference>
<keyword evidence="2" id="KW-1133">Transmembrane helix</keyword>
<evidence type="ECO:0000313" key="3">
    <source>
        <dbReference type="EMBL" id="RUL86441.1"/>
    </source>
</evidence>
<dbReference type="OrthoDB" id="9874667at2"/>
<sequence>MNTDGMTTSAWLFMGIVWSVVLLMTAYCFAKLLTSKQFTEPDTDQDHTPPFKVEEDDLG</sequence>
<keyword evidence="2" id="KW-0472">Membrane</keyword>
<keyword evidence="2" id="KW-0812">Transmembrane</keyword>
<proteinExistence type="predicted"/>
<organism evidence="3 4">
    <name type="scientific">Tautonia sociabilis</name>
    <dbReference type="NCBI Taxonomy" id="2080755"/>
    <lineage>
        <taxon>Bacteria</taxon>
        <taxon>Pseudomonadati</taxon>
        <taxon>Planctomycetota</taxon>
        <taxon>Planctomycetia</taxon>
        <taxon>Isosphaerales</taxon>
        <taxon>Isosphaeraceae</taxon>
        <taxon>Tautonia</taxon>
    </lineage>
</organism>
<feature type="region of interest" description="Disordered" evidence="1">
    <location>
        <begin position="39"/>
        <end position="59"/>
    </location>
</feature>
<name>A0A432MHM0_9BACT</name>
<dbReference type="AlphaFoldDB" id="A0A432MHM0"/>
<accession>A0A432MHM0</accession>
<comment type="caution">
    <text evidence="3">The sequence shown here is derived from an EMBL/GenBank/DDBJ whole genome shotgun (WGS) entry which is preliminary data.</text>
</comment>
<evidence type="ECO:0000256" key="1">
    <source>
        <dbReference type="SAM" id="MobiDB-lite"/>
    </source>
</evidence>
<feature type="transmembrane region" description="Helical" evidence="2">
    <location>
        <begin position="12"/>
        <end position="30"/>
    </location>
</feature>
<evidence type="ECO:0000256" key="2">
    <source>
        <dbReference type="SAM" id="Phobius"/>
    </source>
</evidence>
<dbReference type="Proteomes" id="UP000280296">
    <property type="component" value="Unassembled WGS sequence"/>
</dbReference>
<reference evidence="3 4" key="1">
    <citation type="submission" date="2018-12" db="EMBL/GenBank/DDBJ databases">
        <authorList>
            <person name="Toschakov S.V."/>
        </authorList>
    </citation>
    <scope>NUCLEOTIDE SEQUENCE [LARGE SCALE GENOMIC DNA]</scope>
    <source>
        <strain evidence="3 4">GM2012</strain>
    </source>
</reference>
<evidence type="ECO:0000313" key="4">
    <source>
        <dbReference type="Proteomes" id="UP000280296"/>
    </source>
</evidence>
<keyword evidence="4" id="KW-1185">Reference proteome</keyword>
<dbReference type="RefSeq" id="WP_126726439.1">
    <property type="nucleotide sequence ID" value="NZ_RYZH01000031.1"/>
</dbReference>
<protein>
    <submittedName>
        <fullName evidence="3">Uncharacterized protein</fullName>
    </submittedName>
</protein>
<feature type="compositionally biased region" description="Basic and acidic residues" evidence="1">
    <location>
        <begin position="44"/>
        <end position="53"/>
    </location>
</feature>
<reference evidence="3 4" key="2">
    <citation type="submission" date="2019-01" db="EMBL/GenBank/DDBJ databases">
        <title>Tautonia sociabilis, a novel thermotolerant planctomycete of Isosphaeraceae family, isolated from a 4000 m deep subterranean habitat.</title>
        <authorList>
            <person name="Kovaleva O.L."/>
            <person name="Elcheninov A.G."/>
            <person name="Van Heerden E."/>
            <person name="Toshchakov S.V."/>
            <person name="Novikov A."/>
            <person name="Bonch-Osmolovskaya E.A."/>
            <person name="Kublanov I.V."/>
        </authorList>
    </citation>
    <scope>NUCLEOTIDE SEQUENCE [LARGE SCALE GENOMIC DNA]</scope>
    <source>
        <strain evidence="3 4">GM2012</strain>
    </source>
</reference>
<gene>
    <name evidence="3" type="ORF">TsocGM_15825</name>
</gene>